<comment type="similarity">
    <text evidence="1">Belongs to the sigma-70 factor family. ECF subfamily.</text>
</comment>
<protein>
    <submittedName>
        <fullName evidence="6">RNA polymerase sigma-70 factor, ECF subfamily</fullName>
    </submittedName>
</protein>
<dbReference type="NCBIfam" id="TIGR02985">
    <property type="entry name" value="Sig70_bacteroi1"/>
    <property type="match status" value="1"/>
</dbReference>
<dbReference type="NCBIfam" id="TIGR02937">
    <property type="entry name" value="sigma70-ECF"/>
    <property type="match status" value="1"/>
</dbReference>
<dbReference type="Proteomes" id="UP000198901">
    <property type="component" value="Unassembled WGS sequence"/>
</dbReference>
<dbReference type="OrthoDB" id="1097528at2"/>
<dbReference type="InterPro" id="IPR013324">
    <property type="entry name" value="RNA_pol_sigma_r3/r4-like"/>
</dbReference>
<dbReference type="PANTHER" id="PTHR43133">
    <property type="entry name" value="RNA POLYMERASE ECF-TYPE SIGMA FACTO"/>
    <property type="match status" value="1"/>
</dbReference>
<dbReference type="InterPro" id="IPR039425">
    <property type="entry name" value="RNA_pol_sigma-70-like"/>
</dbReference>
<keyword evidence="4" id="KW-0804">Transcription</keyword>
<proteinExistence type="inferred from homology"/>
<dbReference type="GO" id="GO:0006352">
    <property type="term" value="P:DNA-templated transcription initiation"/>
    <property type="evidence" value="ECO:0007669"/>
    <property type="project" value="InterPro"/>
</dbReference>
<dbReference type="PANTHER" id="PTHR43133:SF46">
    <property type="entry name" value="RNA POLYMERASE SIGMA-70 FACTOR ECF SUBFAMILY"/>
    <property type="match status" value="1"/>
</dbReference>
<dbReference type="GO" id="GO:0016987">
    <property type="term" value="F:sigma factor activity"/>
    <property type="evidence" value="ECO:0007669"/>
    <property type="project" value="UniProtKB-KW"/>
</dbReference>
<evidence type="ECO:0000313" key="7">
    <source>
        <dbReference type="Proteomes" id="UP000198901"/>
    </source>
</evidence>
<keyword evidence="7" id="KW-1185">Reference proteome</keyword>
<gene>
    <name evidence="6" type="ORF">SAMN04488090_2030</name>
</gene>
<dbReference type="InterPro" id="IPR036388">
    <property type="entry name" value="WH-like_DNA-bd_sf"/>
</dbReference>
<dbReference type="SUPFAM" id="SSF88946">
    <property type="entry name" value="Sigma2 domain of RNA polymerase sigma factors"/>
    <property type="match status" value="1"/>
</dbReference>
<dbReference type="InterPro" id="IPR013325">
    <property type="entry name" value="RNA_pol_sigma_r2"/>
</dbReference>
<dbReference type="GO" id="GO:0003677">
    <property type="term" value="F:DNA binding"/>
    <property type="evidence" value="ECO:0007669"/>
    <property type="project" value="InterPro"/>
</dbReference>
<evidence type="ECO:0000256" key="4">
    <source>
        <dbReference type="ARBA" id="ARBA00023163"/>
    </source>
</evidence>
<feature type="domain" description="HTH luxR-type" evidence="5">
    <location>
        <begin position="128"/>
        <end position="186"/>
    </location>
</feature>
<evidence type="ECO:0000256" key="3">
    <source>
        <dbReference type="ARBA" id="ARBA00023082"/>
    </source>
</evidence>
<name>A0A1G9NJB9_9BACT</name>
<dbReference type="Gene3D" id="1.10.10.10">
    <property type="entry name" value="Winged helix-like DNA-binding domain superfamily/Winged helix DNA-binding domain"/>
    <property type="match status" value="1"/>
</dbReference>
<dbReference type="InterPro" id="IPR014284">
    <property type="entry name" value="RNA_pol_sigma-70_dom"/>
</dbReference>
<dbReference type="InterPro" id="IPR014327">
    <property type="entry name" value="RNA_pol_sigma70_bacteroid"/>
</dbReference>
<evidence type="ECO:0000256" key="1">
    <source>
        <dbReference type="ARBA" id="ARBA00010641"/>
    </source>
</evidence>
<dbReference type="InterPro" id="IPR013249">
    <property type="entry name" value="RNA_pol_sigma70_r4_t2"/>
</dbReference>
<dbReference type="RefSeq" id="WP_093201190.1">
    <property type="nucleotide sequence ID" value="NZ_FNGS01000003.1"/>
</dbReference>
<sequence>MRPLQHEPETLLMERVRLGDVQAFEEIYRRYWSVLYAQAYRRLQNRESTEELIQDFFTDLWARREKIAIESSVQAYFRSAVKYLVLHFLQREEVRRNYLLAAVPEPSTSDTEDQVALRELETWLHRHVENLSPQSRKVFELSRDQHLTIPEIASMLGISEKTAENHLGRALKTLRIQMKDFAVLALFLLFE</sequence>
<keyword evidence="2" id="KW-0805">Transcription regulation</keyword>
<dbReference type="STRING" id="563176.SAMN04488090_2030"/>
<organism evidence="6 7">
    <name type="scientific">Siphonobacter aquaeclarae</name>
    <dbReference type="NCBI Taxonomy" id="563176"/>
    <lineage>
        <taxon>Bacteria</taxon>
        <taxon>Pseudomonadati</taxon>
        <taxon>Bacteroidota</taxon>
        <taxon>Cytophagia</taxon>
        <taxon>Cytophagales</taxon>
        <taxon>Cytophagaceae</taxon>
        <taxon>Siphonobacter</taxon>
    </lineage>
</organism>
<dbReference type="AlphaFoldDB" id="A0A1G9NJB9"/>
<accession>A0A1G9NJB9</accession>
<dbReference type="SMART" id="SM00421">
    <property type="entry name" value="HTH_LUXR"/>
    <property type="match status" value="1"/>
</dbReference>
<evidence type="ECO:0000313" key="6">
    <source>
        <dbReference type="EMBL" id="SDL86460.1"/>
    </source>
</evidence>
<dbReference type="EMBL" id="FNGS01000003">
    <property type="protein sequence ID" value="SDL86460.1"/>
    <property type="molecule type" value="Genomic_DNA"/>
</dbReference>
<keyword evidence="3" id="KW-0731">Sigma factor</keyword>
<reference evidence="6 7" key="1">
    <citation type="submission" date="2016-10" db="EMBL/GenBank/DDBJ databases">
        <authorList>
            <person name="de Groot N.N."/>
        </authorList>
    </citation>
    <scope>NUCLEOTIDE SEQUENCE [LARGE SCALE GENOMIC DNA]</scope>
    <source>
        <strain evidence="6 7">DSM 21668</strain>
    </source>
</reference>
<evidence type="ECO:0000259" key="5">
    <source>
        <dbReference type="SMART" id="SM00421"/>
    </source>
</evidence>
<dbReference type="SUPFAM" id="SSF88659">
    <property type="entry name" value="Sigma3 and sigma4 domains of RNA polymerase sigma factors"/>
    <property type="match status" value="1"/>
</dbReference>
<evidence type="ECO:0000256" key="2">
    <source>
        <dbReference type="ARBA" id="ARBA00023015"/>
    </source>
</evidence>
<dbReference type="Pfam" id="PF08281">
    <property type="entry name" value="Sigma70_r4_2"/>
    <property type="match status" value="1"/>
</dbReference>
<dbReference type="Gene3D" id="1.10.1740.10">
    <property type="match status" value="1"/>
</dbReference>
<dbReference type="InterPro" id="IPR000792">
    <property type="entry name" value="Tscrpt_reg_LuxR_C"/>
</dbReference>